<dbReference type="OMA" id="TGNTHIN"/>
<protein>
    <recommendedName>
        <fullName evidence="1">RNase H type-1 domain-containing protein</fullName>
    </recommendedName>
</protein>
<gene>
    <name evidence="2" type="ORF">KI387_015899</name>
</gene>
<dbReference type="EMBL" id="JAHRHJ020000003">
    <property type="protein sequence ID" value="KAH9321260.1"/>
    <property type="molecule type" value="Genomic_DNA"/>
</dbReference>
<comment type="caution">
    <text evidence="2">The sequence shown here is derived from an EMBL/GenBank/DDBJ whole genome shotgun (WGS) entry which is preliminary data.</text>
</comment>
<dbReference type="PANTHER" id="PTHR48475">
    <property type="entry name" value="RIBONUCLEASE H"/>
    <property type="match status" value="1"/>
</dbReference>
<dbReference type="GO" id="GO:0003676">
    <property type="term" value="F:nucleic acid binding"/>
    <property type="evidence" value="ECO:0007669"/>
    <property type="project" value="InterPro"/>
</dbReference>
<dbReference type="AlphaFoldDB" id="A0AA38LGE9"/>
<feature type="non-terminal residue" evidence="2">
    <location>
        <position position="181"/>
    </location>
</feature>
<sequence>LQNAINLGTHHINIFGDSELIVNQVTGVYQCKNDILQKYRDIILFQLQYFDKFTIQAIPHTANRFTDTMALLASLILPFTEDSRLYVAVQRLDQPSHLRQLTSINVITTNTQDEWYQQIVDYLSHLVLPPDLTSNGRRYFILRANHYTILGGILYKRGFDGILLWCLKTPESSKAIQEVHD</sequence>
<dbReference type="PANTHER" id="PTHR48475:SF1">
    <property type="entry name" value="RNASE H TYPE-1 DOMAIN-CONTAINING PROTEIN"/>
    <property type="match status" value="1"/>
</dbReference>
<name>A0AA38LGE9_TAXCH</name>
<dbReference type="Proteomes" id="UP000824469">
    <property type="component" value="Unassembled WGS sequence"/>
</dbReference>
<evidence type="ECO:0000313" key="2">
    <source>
        <dbReference type="EMBL" id="KAH9321260.1"/>
    </source>
</evidence>
<dbReference type="InterPro" id="IPR012337">
    <property type="entry name" value="RNaseH-like_sf"/>
</dbReference>
<organism evidence="2 3">
    <name type="scientific">Taxus chinensis</name>
    <name type="common">Chinese yew</name>
    <name type="synonym">Taxus wallichiana var. chinensis</name>
    <dbReference type="NCBI Taxonomy" id="29808"/>
    <lineage>
        <taxon>Eukaryota</taxon>
        <taxon>Viridiplantae</taxon>
        <taxon>Streptophyta</taxon>
        <taxon>Embryophyta</taxon>
        <taxon>Tracheophyta</taxon>
        <taxon>Spermatophyta</taxon>
        <taxon>Pinopsida</taxon>
        <taxon>Pinidae</taxon>
        <taxon>Conifers II</taxon>
        <taxon>Cupressales</taxon>
        <taxon>Taxaceae</taxon>
        <taxon>Taxus</taxon>
    </lineage>
</organism>
<accession>A0AA38LGE9</accession>
<reference evidence="2 3" key="1">
    <citation type="journal article" date="2021" name="Nat. Plants">
        <title>The Taxus genome provides insights into paclitaxel biosynthesis.</title>
        <authorList>
            <person name="Xiong X."/>
            <person name="Gou J."/>
            <person name="Liao Q."/>
            <person name="Li Y."/>
            <person name="Zhou Q."/>
            <person name="Bi G."/>
            <person name="Li C."/>
            <person name="Du R."/>
            <person name="Wang X."/>
            <person name="Sun T."/>
            <person name="Guo L."/>
            <person name="Liang H."/>
            <person name="Lu P."/>
            <person name="Wu Y."/>
            <person name="Zhang Z."/>
            <person name="Ro D.K."/>
            <person name="Shang Y."/>
            <person name="Huang S."/>
            <person name="Yan J."/>
        </authorList>
    </citation>
    <scope>NUCLEOTIDE SEQUENCE [LARGE SCALE GENOMIC DNA]</scope>
    <source>
        <strain evidence="2">Ta-2019</strain>
    </source>
</reference>
<keyword evidence="3" id="KW-1185">Reference proteome</keyword>
<feature type="domain" description="RNase H type-1" evidence="1">
    <location>
        <begin position="1"/>
        <end position="70"/>
    </location>
</feature>
<dbReference type="SUPFAM" id="SSF53098">
    <property type="entry name" value="Ribonuclease H-like"/>
    <property type="match status" value="1"/>
</dbReference>
<dbReference type="Pfam" id="PF13456">
    <property type="entry name" value="RVT_3"/>
    <property type="match status" value="1"/>
</dbReference>
<feature type="non-terminal residue" evidence="2">
    <location>
        <position position="1"/>
    </location>
</feature>
<dbReference type="GO" id="GO:0004523">
    <property type="term" value="F:RNA-DNA hybrid ribonuclease activity"/>
    <property type="evidence" value="ECO:0007669"/>
    <property type="project" value="InterPro"/>
</dbReference>
<evidence type="ECO:0000259" key="1">
    <source>
        <dbReference type="Pfam" id="PF13456"/>
    </source>
</evidence>
<dbReference type="InterPro" id="IPR002156">
    <property type="entry name" value="RNaseH_domain"/>
</dbReference>
<evidence type="ECO:0000313" key="3">
    <source>
        <dbReference type="Proteomes" id="UP000824469"/>
    </source>
</evidence>
<proteinExistence type="predicted"/>
<dbReference type="Gene3D" id="3.30.420.10">
    <property type="entry name" value="Ribonuclease H-like superfamily/Ribonuclease H"/>
    <property type="match status" value="1"/>
</dbReference>
<dbReference type="InterPro" id="IPR036397">
    <property type="entry name" value="RNaseH_sf"/>
</dbReference>